<evidence type="ECO:0000313" key="2">
    <source>
        <dbReference type="EMBL" id="SUZ78974.1"/>
    </source>
</evidence>
<reference evidence="2" key="1">
    <citation type="submission" date="2018-05" db="EMBL/GenBank/DDBJ databases">
        <authorList>
            <person name="Lanie J.A."/>
            <person name="Ng W.-L."/>
            <person name="Kazmierczak K.M."/>
            <person name="Andrzejewski T.M."/>
            <person name="Davidsen T.M."/>
            <person name="Wayne K.J."/>
            <person name="Tettelin H."/>
            <person name="Glass J.I."/>
            <person name="Rusch D."/>
            <person name="Podicherti R."/>
            <person name="Tsui H.-C.T."/>
            <person name="Winkler M.E."/>
        </authorList>
    </citation>
    <scope>NUCLEOTIDE SEQUENCE</scope>
</reference>
<dbReference type="Gene3D" id="3.40.30.10">
    <property type="entry name" value="Glutaredoxin"/>
    <property type="match status" value="1"/>
</dbReference>
<organism evidence="2">
    <name type="scientific">marine metagenome</name>
    <dbReference type="NCBI Taxonomy" id="408172"/>
    <lineage>
        <taxon>unclassified sequences</taxon>
        <taxon>metagenomes</taxon>
        <taxon>ecological metagenomes</taxon>
    </lineage>
</organism>
<gene>
    <name evidence="2" type="ORF">METZ01_LOCUS31828</name>
</gene>
<dbReference type="InterPro" id="IPR036249">
    <property type="entry name" value="Thioredoxin-like_sf"/>
</dbReference>
<accession>A0A381QJ93</accession>
<evidence type="ECO:0000259" key="1">
    <source>
        <dbReference type="Pfam" id="PF13417"/>
    </source>
</evidence>
<sequence length="349" mass="39835">MNSPDLTLVGAYGSPYSRKMRAILRYRRIAYRWVVRNSEQDQGLPQPSVAIIPVLAFHKEDGGYSEAMVDSSPQIMRLEDEYQDRSLLPSDPVVAFLDHLIEDYGDEWVTKMMYHYRWHHLYPEAIEKAGNMLPLMANNQMDPEQHLQMKDFITRRQTNRTALVGSTEENRPVIEESFLRLLAVMENHLTHHQFLLGHRPGRGDFGIFGQFTQLCFWEPDSAQIAARQSPRSIMWVYQVDDLSSLDVAGNQGWFTREDLPATLSDLLHEIGQTYAPFMVANHDALAAGAEKVVCSIRGANYQQAPFRYQSKCLTWLREAFANLSPDDQESVRQLIDGTGCEVLVAQPGD</sequence>
<dbReference type="InterPro" id="IPR036282">
    <property type="entry name" value="Glutathione-S-Trfase_C_sf"/>
</dbReference>
<name>A0A381QJ93_9ZZZZ</name>
<dbReference type="EMBL" id="UINC01001372">
    <property type="protein sequence ID" value="SUZ78974.1"/>
    <property type="molecule type" value="Genomic_DNA"/>
</dbReference>
<dbReference type="AlphaFoldDB" id="A0A381QJ93"/>
<dbReference type="SUPFAM" id="SSF52833">
    <property type="entry name" value="Thioredoxin-like"/>
    <property type="match status" value="1"/>
</dbReference>
<proteinExistence type="predicted"/>
<protein>
    <recommendedName>
        <fullName evidence="1">GST N-terminal domain-containing protein</fullName>
    </recommendedName>
</protein>
<dbReference type="SUPFAM" id="SSF47616">
    <property type="entry name" value="GST C-terminal domain-like"/>
    <property type="match status" value="1"/>
</dbReference>
<dbReference type="InterPro" id="IPR004045">
    <property type="entry name" value="Glutathione_S-Trfase_N"/>
</dbReference>
<feature type="domain" description="GST N-terminal" evidence="1">
    <location>
        <begin position="8"/>
        <end position="84"/>
    </location>
</feature>
<dbReference type="Pfam" id="PF13417">
    <property type="entry name" value="GST_N_3"/>
    <property type="match status" value="1"/>
</dbReference>